<reference evidence="2 3" key="1">
    <citation type="journal article" date="2020" name="Nature">
        <title>Six reference-quality genomes reveal evolution of bat adaptations.</title>
        <authorList>
            <person name="Jebb D."/>
            <person name="Huang Z."/>
            <person name="Pippel M."/>
            <person name="Hughes G.M."/>
            <person name="Lavrichenko K."/>
            <person name="Devanna P."/>
            <person name="Winkler S."/>
            <person name="Jermiin L.S."/>
            <person name="Skirmuntt E.C."/>
            <person name="Katzourakis A."/>
            <person name="Burkitt-Gray L."/>
            <person name="Ray D.A."/>
            <person name="Sullivan K.A.M."/>
            <person name="Roscito J.G."/>
            <person name="Kirilenko B.M."/>
            <person name="Davalos L.M."/>
            <person name="Corthals A.P."/>
            <person name="Power M.L."/>
            <person name="Jones G."/>
            <person name="Ransome R.D."/>
            <person name="Dechmann D.K.N."/>
            <person name="Locatelli A.G."/>
            <person name="Puechmaille S.J."/>
            <person name="Fedrigo O."/>
            <person name="Jarvis E.D."/>
            <person name="Hiller M."/>
            <person name="Vernes S.C."/>
            <person name="Myers E.W."/>
            <person name="Teeling E.C."/>
        </authorList>
    </citation>
    <scope>NUCLEOTIDE SEQUENCE [LARGE SCALE GENOMIC DNA]</scope>
    <source>
        <strain evidence="2">MMolMol1</strain>
        <tissue evidence="2">Muscle</tissue>
    </source>
</reference>
<comment type="caution">
    <text evidence="2">The sequence shown here is derived from an EMBL/GenBank/DDBJ whole genome shotgun (WGS) entry which is preliminary data.</text>
</comment>
<keyword evidence="3" id="KW-1185">Reference proteome</keyword>
<feature type="region of interest" description="Disordered" evidence="1">
    <location>
        <begin position="67"/>
        <end position="88"/>
    </location>
</feature>
<dbReference type="EMBL" id="JACASF010000007">
    <property type="protein sequence ID" value="KAF6469836.1"/>
    <property type="molecule type" value="Genomic_DNA"/>
</dbReference>
<evidence type="ECO:0000313" key="2">
    <source>
        <dbReference type="EMBL" id="KAF6469836.1"/>
    </source>
</evidence>
<evidence type="ECO:0000256" key="1">
    <source>
        <dbReference type="SAM" id="MobiDB-lite"/>
    </source>
</evidence>
<dbReference type="AlphaFoldDB" id="A0A7J8HC39"/>
<organism evidence="2 3">
    <name type="scientific">Molossus molossus</name>
    <name type="common">Pallas' mastiff bat</name>
    <name type="synonym">Vespertilio molossus</name>
    <dbReference type="NCBI Taxonomy" id="27622"/>
    <lineage>
        <taxon>Eukaryota</taxon>
        <taxon>Metazoa</taxon>
        <taxon>Chordata</taxon>
        <taxon>Craniata</taxon>
        <taxon>Vertebrata</taxon>
        <taxon>Euteleostomi</taxon>
        <taxon>Mammalia</taxon>
        <taxon>Eutheria</taxon>
        <taxon>Laurasiatheria</taxon>
        <taxon>Chiroptera</taxon>
        <taxon>Yangochiroptera</taxon>
        <taxon>Molossidae</taxon>
        <taxon>Molossus</taxon>
    </lineage>
</organism>
<gene>
    <name evidence="2" type="ORF">HJG59_011193</name>
</gene>
<sequence length="132" mass="14691">MSCPPLPVVAHCCCSEPREKVRVVPRLEYSCYPFSAWLPTGRGETWQAGPCGHLEELQEDWTGTRRLLDASPPTEPAHRAPPAPNSGHMQEGWSFFSQCRGLVPLAEPLKTWEGRARRCLPSKITLSSVPLL</sequence>
<accession>A0A7J8HC39</accession>
<evidence type="ECO:0000313" key="3">
    <source>
        <dbReference type="Proteomes" id="UP000550707"/>
    </source>
</evidence>
<feature type="compositionally biased region" description="Pro residues" evidence="1">
    <location>
        <begin position="73"/>
        <end position="84"/>
    </location>
</feature>
<dbReference type="InParanoid" id="A0A7J8HC39"/>
<dbReference type="Proteomes" id="UP000550707">
    <property type="component" value="Unassembled WGS sequence"/>
</dbReference>
<protein>
    <submittedName>
        <fullName evidence="2">Uncharacterized protein</fullName>
    </submittedName>
</protein>
<proteinExistence type="predicted"/>
<name>A0A7J8HC39_MOLMO</name>